<dbReference type="SMART" id="SM00494">
    <property type="entry name" value="ChtBD2"/>
    <property type="match status" value="3"/>
</dbReference>
<feature type="compositionally biased region" description="Polar residues" evidence="1">
    <location>
        <begin position="1"/>
        <end position="11"/>
    </location>
</feature>
<sequence>MQLGQTSINKTRPNRDKSQMQMPTAPTNDISSPSLCAACHDPSSLHSAPTHSKSSVASRRSLCIFLFRRNLAMILSFLFNSYCYHASATPQDMAATTEVFQVYSYPPVSMNEATHNEGRDYHDGNGAHLVDQNQYPLLLQEDILDNIHYNLQQQPQLAAASFAEPYASSSSSTSSVKCSNPCTFIDIYSLQPLPETNCREYVLCQDHKETYRYTCPDEKRFDNKRKKCVNDDNVECACFHHDENNNNNIIEENGDLNDSTPTSEAEAICYKNRGRDKQLMFALNNCREFVSCRRNGSVKEIKTCPEGFLFDSILEVCNWENRVHCSSQDGGMGNDAFNFVNVGFMSFGDANERENSTPNIEEQDEEDMYALSQEDNFFICSQTAGSDFAFLPLPGCTGFVSCSEGRVVNEQSCSEGLLFDTSINGCNWDYMVDCTTTASPSHSPSLSPTLPRPTPNPTSPPNTLGPTNVPTTQPTNRPTFAPQKRTSRPTMPITYPPFSESPTSSDAFPQIMDWIRDHATQLNQHVFRSYSREGLSYRSYWFQHTDFIDALKIMSSESITGEKRHIFYLGDERREWEYGLVNVVAFLSQAMTESISKDACDEFNWEMNTDDFSKKEEGTKPNQHYAMSNSCGQGGMNYQEFHCNSEESHMECVVDRNMKIQATTSEVYPNAPPPLTCRPRTTTDSFTGFWNVMTGKESTSFPYENSYGRTDVEGCCFWGRGAIHTKGVCQLGKLNYYLGKKAATDARPSRYPNVDFCGFPEAICAGPESSEMRWVTSMFEWTERIQTYDDGKGWNYMKELKNFVDTGMYNVDFPHAVSGIVTQGCHDPPCEGASERTNGGFGSATEIHMADDRVQNFQTALVALEAGGEKALVRAVTNFFSDRKGIVNSNILQSQTPEGQLYPSYRYQLSDFLSALTSISEDGVAGKKFYVGDAAVAMGVRYGIVNAIMYLAQAYKEAIQYDACDENNWSMVNDKFPLSNSCGQLDMSYQDMHCSEDEAFMECPVQPEMEQYALTSALWFQAPGPFKCGPRSKFPTTGYWDYTLGKENNEDAYANDRGRVDVEGSLTSCLHLPISCVIGLTEIFCVLGCCWWGRGIIQTKGVCNYGKLNYYLGARAAREGRKALYPTIDFCDFPQGVCSSDETYGGELQWMVGLFEWVDRIQSYDKGGWNYIEELKAFADGGYADFDFVDRVSSILNLGCHSPPCTGISPTAMEPHNERDRNDTFQRFLNQLQVVSNFPAPPPPTPLPTPFPTEEPSVVVPTTDPPTRPRMPTVSPTISPAPTSLAGRPPSKVATDFWERVTTSKKHVEEVLLTSEHPYGISASYIYTWKSFLISLEKMTKDEIGPGPGNWFYIGEEDTVDYGLVNLAAFLAHAVTQSIYFDACDENNWEVVDFRYPLSNSCGQGLQGGLSYQDQKCTDEDEGLECEVDPKMEIYGVTHASWIGAPQPFYCGDKSTGYWDHVTGLERNEKPFKNAAGRSDVRGCCWWGRGVLQVRGVCQYGKLNYYLGSKGAAERRKAMYPDIDFCRNPGAICSDRRAPELRWVTGMFYWANQIQRNRGDIDYLGILKDYVNGGDFEDSSFIDVLNSALGGSPNVIANRTHAFFEALKAFGLVTEDKLDDNDTIVPNYCGVDFEDASRKCSMLCVGSFLDSSCPQGETCHTNVVSCVATGTNSSGVAPLSNEQTIISSAGDPNINTGDANLNSTAGEETASAQVEMAALVSVPVTTATPMSILTNYCGTTWVSAATECSSACPSGMDIECPPGHSCFAEISTCATKKNGETSSSKWCGKDWSEASLGCLKPCPAGLDSECPPPTRCFGDVTSC</sequence>
<feature type="region of interest" description="Disordered" evidence="1">
    <location>
        <begin position="1"/>
        <end position="33"/>
    </location>
</feature>
<feature type="compositionally biased region" description="Pro residues" evidence="1">
    <location>
        <begin position="1241"/>
        <end position="1253"/>
    </location>
</feature>
<dbReference type="SUPFAM" id="SSF57625">
    <property type="entry name" value="Invertebrate chitin-binding proteins"/>
    <property type="match status" value="3"/>
</dbReference>
<dbReference type="InterPro" id="IPR002557">
    <property type="entry name" value="Chitin-bd_dom"/>
</dbReference>
<comment type="caution">
    <text evidence="3">The sequence shown here is derived from an EMBL/GenBank/DDBJ whole genome shotgun (WGS) entry which is preliminary data.</text>
</comment>
<dbReference type="PROSITE" id="PS50940">
    <property type="entry name" value="CHIT_BIND_II"/>
    <property type="match status" value="3"/>
</dbReference>
<feature type="domain" description="Chitin-binding type-2" evidence="2">
    <location>
        <begin position="377"/>
        <end position="436"/>
    </location>
</feature>
<dbReference type="Gene3D" id="1.10.530.10">
    <property type="match status" value="1"/>
</dbReference>
<proteinExistence type="predicted"/>
<dbReference type="PANTHER" id="PTHR21113">
    <property type="entry name" value="AGAP001705-PA"/>
    <property type="match status" value="1"/>
</dbReference>
<feature type="compositionally biased region" description="Pro residues" evidence="1">
    <location>
        <begin position="450"/>
        <end position="460"/>
    </location>
</feature>
<keyword evidence="4" id="KW-1185">Reference proteome</keyword>
<feature type="region of interest" description="Disordered" evidence="1">
    <location>
        <begin position="1241"/>
        <end position="1290"/>
    </location>
</feature>
<feature type="domain" description="Chitin-binding type-2" evidence="2">
    <location>
        <begin position="179"/>
        <end position="236"/>
    </location>
</feature>
<dbReference type="PANTHER" id="PTHR21113:SF4">
    <property type="entry name" value="CHITIN-BINDING TYPE-4 DOMAIN-CONTAINING PROTEIN"/>
    <property type="match status" value="1"/>
</dbReference>
<feature type="compositionally biased region" description="Polar residues" evidence="1">
    <location>
        <begin position="19"/>
        <end position="33"/>
    </location>
</feature>
<name>A0ABD3Q2Y3_9STRA</name>
<gene>
    <name evidence="3" type="ORF">HJC23_012954</name>
</gene>
<feature type="region of interest" description="Disordered" evidence="1">
    <location>
        <begin position="439"/>
        <end position="490"/>
    </location>
</feature>
<evidence type="ECO:0000313" key="4">
    <source>
        <dbReference type="Proteomes" id="UP001516023"/>
    </source>
</evidence>
<dbReference type="Gene3D" id="2.170.140.10">
    <property type="entry name" value="Chitin binding domain"/>
    <property type="match status" value="2"/>
</dbReference>
<evidence type="ECO:0000256" key="1">
    <source>
        <dbReference type="SAM" id="MobiDB-lite"/>
    </source>
</evidence>
<feature type="compositionally biased region" description="Polar residues" evidence="1">
    <location>
        <begin position="469"/>
        <end position="478"/>
    </location>
</feature>
<evidence type="ECO:0000259" key="2">
    <source>
        <dbReference type="PROSITE" id="PS50940"/>
    </source>
</evidence>
<dbReference type="Pfam" id="PF01607">
    <property type="entry name" value="CBM_14"/>
    <property type="match status" value="3"/>
</dbReference>
<feature type="compositionally biased region" description="Low complexity" evidence="1">
    <location>
        <begin position="439"/>
        <end position="449"/>
    </location>
</feature>
<organism evidence="3 4">
    <name type="scientific">Cyclotella cryptica</name>
    <dbReference type="NCBI Taxonomy" id="29204"/>
    <lineage>
        <taxon>Eukaryota</taxon>
        <taxon>Sar</taxon>
        <taxon>Stramenopiles</taxon>
        <taxon>Ochrophyta</taxon>
        <taxon>Bacillariophyta</taxon>
        <taxon>Coscinodiscophyceae</taxon>
        <taxon>Thalassiosirophycidae</taxon>
        <taxon>Stephanodiscales</taxon>
        <taxon>Stephanodiscaceae</taxon>
        <taxon>Cyclotella</taxon>
    </lineage>
</organism>
<dbReference type="InterPro" id="IPR036508">
    <property type="entry name" value="Chitin-bd_dom_sf"/>
</dbReference>
<protein>
    <recommendedName>
        <fullName evidence="2">Chitin-binding type-2 domain-containing protein</fullName>
    </recommendedName>
</protein>
<feature type="domain" description="Chitin-binding type-2" evidence="2">
    <location>
        <begin position="266"/>
        <end position="327"/>
    </location>
</feature>
<dbReference type="EMBL" id="JABMIG020000081">
    <property type="protein sequence ID" value="KAL3794417.1"/>
    <property type="molecule type" value="Genomic_DNA"/>
</dbReference>
<accession>A0ABD3Q2Y3</accession>
<reference evidence="3 4" key="1">
    <citation type="journal article" date="2020" name="G3 (Bethesda)">
        <title>Improved Reference Genome for Cyclotella cryptica CCMP332, a Model for Cell Wall Morphogenesis, Salinity Adaptation, and Lipid Production in Diatoms (Bacillariophyta).</title>
        <authorList>
            <person name="Roberts W.R."/>
            <person name="Downey K.M."/>
            <person name="Ruck E.C."/>
            <person name="Traller J.C."/>
            <person name="Alverson A.J."/>
        </authorList>
    </citation>
    <scope>NUCLEOTIDE SEQUENCE [LARGE SCALE GENOMIC DNA]</scope>
    <source>
        <strain evidence="3 4">CCMP332</strain>
    </source>
</reference>
<evidence type="ECO:0000313" key="3">
    <source>
        <dbReference type="EMBL" id="KAL3794417.1"/>
    </source>
</evidence>
<dbReference type="Proteomes" id="UP001516023">
    <property type="component" value="Unassembled WGS sequence"/>
</dbReference>